<accession>A0ACB7ZVW5</accession>
<sequence>MSSSEPEVTPVQKKRSKPSEKSKKQDKTRSQAVVVTEHGKNEGDNPHWAYKPPEGAVIFDHTVEGDDFEWDAIKNDNDLELWLVRVPDTIKAKHLDGLEIDESMSSKTARIGSLPRKSTTFDVWSLGTDVNDEDSEFIGGEELGGISCLIPRRRKQGRLYGAPKPIARRFVITAPPVVPSEHEHITHQNPARPSYPKEILKHRFIPYGAETESTPALPAVDDIEMDDPIPKGESISTRKQESKGKEPKGKKRKTEGETPKKVKKPKVAK</sequence>
<gene>
    <name evidence="1" type="ORF">BJ138DRAFT_1165247</name>
</gene>
<protein>
    <submittedName>
        <fullName evidence="1">Uncharacterized protein</fullName>
    </submittedName>
</protein>
<dbReference type="EMBL" id="MU268250">
    <property type="protein sequence ID" value="KAH7905190.1"/>
    <property type="molecule type" value="Genomic_DNA"/>
</dbReference>
<organism evidence="1 2">
    <name type="scientific">Hygrophoropsis aurantiaca</name>
    <dbReference type="NCBI Taxonomy" id="72124"/>
    <lineage>
        <taxon>Eukaryota</taxon>
        <taxon>Fungi</taxon>
        <taxon>Dikarya</taxon>
        <taxon>Basidiomycota</taxon>
        <taxon>Agaricomycotina</taxon>
        <taxon>Agaricomycetes</taxon>
        <taxon>Agaricomycetidae</taxon>
        <taxon>Boletales</taxon>
        <taxon>Coniophorineae</taxon>
        <taxon>Hygrophoropsidaceae</taxon>
        <taxon>Hygrophoropsis</taxon>
    </lineage>
</organism>
<evidence type="ECO:0000313" key="1">
    <source>
        <dbReference type="EMBL" id="KAH7905190.1"/>
    </source>
</evidence>
<comment type="caution">
    <text evidence="1">The sequence shown here is derived from an EMBL/GenBank/DDBJ whole genome shotgun (WGS) entry which is preliminary data.</text>
</comment>
<name>A0ACB7ZVW5_9AGAM</name>
<evidence type="ECO:0000313" key="2">
    <source>
        <dbReference type="Proteomes" id="UP000790377"/>
    </source>
</evidence>
<reference evidence="1" key="1">
    <citation type="journal article" date="2021" name="New Phytol.">
        <title>Evolutionary innovations through gain and loss of genes in the ectomycorrhizal Boletales.</title>
        <authorList>
            <person name="Wu G."/>
            <person name="Miyauchi S."/>
            <person name="Morin E."/>
            <person name="Kuo A."/>
            <person name="Drula E."/>
            <person name="Varga T."/>
            <person name="Kohler A."/>
            <person name="Feng B."/>
            <person name="Cao Y."/>
            <person name="Lipzen A."/>
            <person name="Daum C."/>
            <person name="Hundley H."/>
            <person name="Pangilinan J."/>
            <person name="Johnson J."/>
            <person name="Barry K."/>
            <person name="LaButti K."/>
            <person name="Ng V."/>
            <person name="Ahrendt S."/>
            <person name="Min B."/>
            <person name="Choi I.G."/>
            <person name="Park H."/>
            <person name="Plett J.M."/>
            <person name="Magnuson J."/>
            <person name="Spatafora J.W."/>
            <person name="Nagy L.G."/>
            <person name="Henrissat B."/>
            <person name="Grigoriev I.V."/>
            <person name="Yang Z.L."/>
            <person name="Xu J."/>
            <person name="Martin F.M."/>
        </authorList>
    </citation>
    <scope>NUCLEOTIDE SEQUENCE</scope>
    <source>
        <strain evidence="1">ATCC 28755</strain>
    </source>
</reference>
<dbReference type="Proteomes" id="UP000790377">
    <property type="component" value="Unassembled WGS sequence"/>
</dbReference>
<keyword evidence="2" id="KW-1185">Reference proteome</keyword>
<proteinExistence type="predicted"/>